<feature type="transmembrane region" description="Helical" evidence="8">
    <location>
        <begin position="144"/>
        <end position="164"/>
    </location>
</feature>
<reference evidence="12" key="1">
    <citation type="journal article" date="2019" name="Nat. Commun.">
        <title>The genome of broomcorn millet.</title>
        <authorList>
            <person name="Zou C."/>
            <person name="Miki D."/>
            <person name="Li D."/>
            <person name="Tang Q."/>
            <person name="Xiao L."/>
            <person name="Rajput S."/>
            <person name="Deng P."/>
            <person name="Jia W."/>
            <person name="Huang R."/>
            <person name="Zhang M."/>
            <person name="Sun Y."/>
            <person name="Hu J."/>
            <person name="Fu X."/>
            <person name="Schnable P.S."/>
            <person name="Li F."/>
            <person name="Zhang H."/>
            <person name="Feng B."/>
            <person name="Zhu X."/>
            <person name="Liu R."/>
            <person name="Schnable J.C."/>
            <person name="Zhu J.-K."/>
            <person name="Zhang H."/>
        </authorList>
    </citation>
    <scope>NUCLEOTIDE SEQUENCE [LARGE SCALE GENOMIC DNA]</scope>
</reference>
<dbReference type="AlphaFoldDB" id="A0A3L6SQ10"/>
<comment type="subcellular location">
    <subcellularLocation>
        <location evidence="1 8">Cell membrane</location>
        <topology evidence="1 8">Multi-pass membrane protein</topology>
    </subcellularLocation>
</comment>
<accession>A0A3L6SQ10</accession>
<feature type="region of interest" description="Disordered" evidence="9">
    <location>
        <begin position="27"/>
        <end position="75"/>
    </location>
</feature>
<comment type="subunit">
    <text evidence="3 8">Homodimer and heterodimers.</text>
</comment>
<dbReference type="PANTHER" id="PTHR32021">
    <property type="entry name" value="CASP-LIKE PROTEIN 5B3"/>
    <property type="match status" value="1"/>
</dbReference>
<dbReference type="PANTHER" id="PTHR32021:SF51">
    <property type="entry name" value="CASP-LIKE PROTEIN 5B3"/>
    <property type="match status" value="1"/>
</dbReference>
<organism evidence="11 12">
    <name type="scientific">Panicum miliaceum</name>
    <name type="common">Proso millet</name>
    <name type="synonym">Broomcorn millet</name>
    <dbReference type="NCBI Taxonomy" id="4540"/>
    <lineage>
        <taxon>Eukaryota</taxon>
        <taxon>Viridiplantae</taxon>
        <taxon>Streptophyta</taxon>
        <taxon>Embryophyta</taxon>
        <taxon>Tracheophyta</taxon>
        <taxon>Spermatophyta</taxon>
        <taxon>Magnoliopsida</taxon>
        <taxon>Liliopsida</taxon>
        <taxon>Poales</taxon>
        <taxon>Poaceae</taxon>
        <taxon>PACMAD clade</taxon>
        <taxon>Panicoideae</taxon>
        <taxon>Panicodae</taxon>
        <taxon>Paniceae</taxon>
        <taxon>Panicinae</taxon>
        <taxon>Panicum</taxon>
        <taxon>Panicum sect. Panicum</taxon>
    </lineage>
</organism>
<keyword evidence="5 8" id="KW-0812">Transmembrane</keyword>
<evidence type="ECO:0000256" key="8">
    <source>
        <dbReference type="RuleBase" id="RU361233"/>
    </source>
</evidence>
<evidence type="ECO:0000256" key="7">
    <source>
        <dbReference type="ARBA" id="ARBA00023136"/>
    </source>
</evidence>
<feature type="transmembrane region" description="Helical" evidence="8">
    <location>
        <begin position="170"/>
        <end position="193"/>
    </location>
</feature>
<feature type="domain" description="Casparian strip membrane protein" evidence="10">
    <location>
        <begin position="137"/>
        <end position="268"/>
    </location>
</feature>
<evidence type="ECO:0000313" key="12">
    <source>
        <dbReference type="Proteomes" id="UP000275267"/>
    </source>
</evidence>
<feature type="compositionally biased region" description="Polar residues" evidence="9">
    <location>
        <begin position="63"/>
        <end position="75"/>
    </location>
</feature>
<keyword evidence="4 8" id="KW-1003">Cell membrane</keyword>
<evidence type="ECO:0000256" key="1">
    <source>
        <dbReference type="ARBA" id="ARBA00004651"/>
    </source>
</evidence>
<protein>
    <recommendedName>
        <fullName evidence="8">CASP-like protein</fullName>
    </recommendedName>
</protein>
<evidence type="ECO:0000313" key="11">
    <source>
        <dbReference type="EMBL" id="RLN23573.1"/>
    </source>
</evidence>
<evidence type="ECO:0000259" key="10">
    <source>
        <dbReference type="Pfam" id="PF04535"/>
    </source>
</evidence>
<evidence type="ECO:0000256" key="9">
    <source>
        <dbReference type="SAM" id="MobiDB-lite"/>
    </source>
</evidence>
<evidence type="ECO:0000256" key="5">
    <source>
        <dbReference type="ARBA" id="ARBA00022692"/>
    </source>
</evidence>
<feature type="transmembrane region" description="Helical" evidence="8">
    <location>
        <begin position="214"/>
        <end position="238"/>
    </location>
</feature>
<dbReference type="Pfam" id="PF04535">
    <property type="entry name" value="CASP_dom"/>
    <property type="match status" value="1"/>
</dbReference>
<dbReference type="EMBL" id="PQIB02000004">
    <property type="protein sequence ID" value="RLN23573.1"/>
    <property type="molecule type" value="Genomic_DNA"/>
</dbReference>
<feature type="compositionally biased region" description="Gly residues" evidence="9">
    <location>
        <begin position="27"/>
        <end position="40"/>
    </location>
</feature>
<comment type="similarity">
    <text evidence="2 8">Belongs to the Casparian strip membrane proteins (CASP) family.</text>
</comment>
<dbReference type="GO" id="GO:0005886">
    <property type="term" value="C:plasma membrane"/>
    <property type="evidence" value="ECO:0007669"/>
    <property type="project" value="UniProtKB-SubCell"/>
</dbReference>
<evidence type="ECO:0000256" key="4">
    <source>
        <dbReference type="ARBA" id="ARBA00022475"/>
    </source>
</evidence>
<dbReference type="Proteomes" id="UP000275267">
    <property type="component" value="Unassembled WGS sequence"/>
</dbReference>
<keyword evidence="6 8" id="KW-1133">Transmembrane helix</keyword>
<keyword evidence="12" id="KW-1185">Reference proteome</keyword>
<dbReference type="STRING" id="4540.A0A3L6SQ10"/>
<evidence type="ECO:0000256" key="2">
    <source>
        <dbReference type="ARBA" id="ARBA00007651"/>
    </source>
</evidence>
<proteinExistence type="inferred from homology"/>
<dbReference type="InterPro" id="IPR045009">
    <property type="entry name" value="CASPL-5"/>
</dbReference>
<sequence length="286" mass="30104">MRCPEPAAAHAALERGQASAAGQLGWAGVGARGPAEGGASGPATARAQQARPCASTRREQPSAPRQQAVGSQPSTWGQATALVLGTQPASRPIRSWLSPKGHEELRSILGGSDQPAVTSLRRGAGTLGEEMKDVMGSPGTLGGLALRMSQFVCAAGSLAAMFSAYGFTNYSAFCYLFLQMTLLLIWSFILVCIDIHSLKINWDLHSTGNLRKYVIGDWMLAIGSLSAASSATAVAILLATDVEFCRVNPLFSCSRYKVSAILASMAWSFIAASAGSTFWLLVSLFE</sequence>
<name>A0A3L6SQ10_PANMI</name>
<evidence type="ECO:0000256" key="6">
    <source>
        <dbReference type="ARBA" id="ARBA00022989"/>
    </source>
</evidence>
<dbReference type="InterPro" id="IPR006702">
    <property type="entry name" value="CASP_dom"/>
</dbReference>
<gene>
    <name evidence="11" type="ORF">C2845_PM07G08550</name>
</gene>
<feature type="transmembrane region" description="Helical" evidence="8">
    <location>
        <begin position="258"/>
        <end position="282"/>
    </location>
</feature>
<evidence type="ECO:0000256" key="3">
    <source>
        <dbReference type="ARBA" id="ARBA00011489"/>
    </source>
</evidence>
<keyword evidence="7 8" id="KW-0472">Membrane</keyword>
<comment type="caution">
    <text evidence="11">The sequence shown here is derived from an EMBL/GenBank/DDBJ whole genome shotgun (WGS) entry which is preliminary data.</text>
</comment>